<dbReference type="AlphaFoldDB" id="A0A0K1PPX0"/>
<name>A0A0K1PPX0_9BACT</name>
<proteinExistence type="predicted"/>
<dbReference type="RefSeq" id="WP_146646997.1">
    <property type="nucleotide sequence ID" value="NZ_CP012333.1"/>
</dbReference>
<protein>
    <submittedName>
        <fullName evidence="1">Uncharacterized protein</fullName>
    </submittedName>
</protein>
<dbReference type="KEGG" id="llu:AKJ09_02231"/>
<dbReference type="EMBL" id="CP012333">
    <property type="protein sequence ID" value="AKU95567.1"/>
    <property type="molecule type" value="Genomic_DNA"/>
</dbReference>
<reference evidence="1 2" key="1">
    <citation type="submission" date="2015-08" db="EMBL/GenBank/DDBJ databases">
        <authorList>
            <person name="Babu N.S."/>
            <person name="Beckwith C.J."/>
            <person name="Beseler K.G."/>
            <person name="Brison A."/>
            <person name="Carone J.V."/>
            <person name="Caskin T.P."/>
            <person name="Diamond M."/>
            <person name="Durham M.E."/>
            <person name="Foxe J.M."/>
            <person name="Go M."/>
            <person name="Henderson B.A."/>
            <person name="Jones I.B."/>
            <person name="McGettigan J.A."/>
            <person name="Micheletti S.J."/>
            <person name="Nasrallah M.E."/>
            <person name="Ortiz D."/>
            <person name="Piller C.R."/>
            <person name="Privatt S.R."/>
            <person name="Schneider S.L."/>
            <person name="Sharp S."/>
            <person name="Smith T.C."/>
            <person name="Stanton J.D."/>
            <person name="Ullery H.E."/>
            <person name="Wilson R.J."/>
            <person name="Serrano M.G."/>
            <person name="Buck G."/>
            <person name="Lee V."/>
            <person name="Wang Y."/>
            <person name="Carvalho R."/>
            <person name="Voegtly L."/>
            <person name="Shi R."/>
            <person name="Duckworth R."/>
            <person name="Johnson A."/>
            <person name="Loviza R."/>
            <person name="Walstead R."/>
            <person name="Shah Z."/>
            <person name="Kiflezghi M."/>
            <person name="Wade K."/>
            <person name="Ball S.L."/>
            <person name="Bradley K.W."/>
            <person name="Asai D.J."/>
            <person name="Bowman C.A."/>
            <person name="Russell D.A."/>
            <person name="Pope W.H."/>
            <person name="Jacobs-Sera D."/>
            <person name="Hendrix R.W."/>
            <person name="Hatfull G.F."/>
        </authorList>
    </citation>
    <scope>NUCLEOTIDE SEQUENCE [LARGE SCALE GENOMIC DNA]</scope>
    <source>
        <strain evidence="1 2">DSM 27648</strain>
    </source>
</reference>
<accession>A0A0K1PPX0</accession>
<evidence type="ECO:0000313" key="1">
    <source>
        <dbReference type="EMBL" id="AKU95567.1"/>
    </source>
</evidence>
<gene>
    <name evidence="1" type="ORF">AKJ09_02231</name>
</gene>
<dbReference type="Proteomes" id="UP000064967">
    <property type="component" value="Chromosome"/>
</dbReference>
<dbReference type="Gene3D" id="3.90.930.1">
    <property type="match status" value="1"/>
</dbReference>
<dbReference type="OrthoDB" id="5481772at2"/>
<keyword evidence="2" id="KW-1185">Reference proteome</keyword>
<sequence>MSNKRPTPAAVPSKAFFDTADDCWALGEKDSQGRKIGVWNYWRKDGTHECDEEWGDGTTRLTYRRFHPNGPESQSGTKDLKRDVWMGTMRWTKADTDSVEDRYFPPGPKNARAFEFVYDDRGRVITERLFDKDGARITHGGQPFPAERPASVDENAILTAHNQWRSAVHTLDLDEYLGDYRVWDRNGTLLEQRVYGDDGKMQRLEEYKNGALWMTKVYDGGELTQSFYRTRKGESVLRSSMLYRNEQNDRRETLYDKDGKPLYSVRLEKVTETHERRYYDDVLVFEAKWSAKSRREKHAPDVKYFDGKSVLIDYRSDGKGSGVFTLYRRDGSVEATLNGVAEASLSESGNWDTFLPGFASYESDRKITDVEYVRDAFLIQVDEDRFEEAVAKVVVPRQLKAIEAINWKKSRSADKYAKLDKLLVVMLTSDKNLARRASDAIWSAIEEQDCVFDATYDVALTLTRLAPSLKGKFRQRAMRELAKIVCLPALPDQLPKRYESLEQELRAELALLESYARSHDSASGREVLHVLSLLNEPAVPRERVVDEGASVETRAFSACALAACKGQSKAQRDKAIATLEKAFSTEKDVGVRGVLGVLVAMMRGEAGPRNEAIDALLLQYVVQPARQAELHDAWEPVIRFLGDDIESMLFRAVPEKRRREHIESVIDGLTRRNSLEQVNDLDIIFKTLFDEGEDTKLSPLHRKALHAVADVVDKNVGFVNQGEIFQNHGLPWDSFALRELAKNGRPARARD</sequence>
<organism evidence="1 2">
    <name type="scientific">Labilithrix luteola</name>
    <dbReference type="NCBI Taxonomy" id="1391654"/>
    <lineage>
        <taxon>Bacteria</taxon>
        <taxon>Pseudomonadati</taxon>
        <taxon>Myxococcota</taxon>
        <taxon>Polyangia</taxon>
        <taxon>Polyangiales</taxon>
        <taxon>Labilitrichaceae</taxon>
        <taxon>Labilithrix</taxon>
    </lineage>
</organism>
<evidence type="ECO:0000313" key="2">
    <source>
        <dbReference type="Proteomes" id="UP000064967"/>
    </source>
</evidence>